<proteinExistence type="inferred from homology"/>
<evidence type="ECO:0000256" key="2">
    <source>
        <dbReference type="ARBA" id="ARBA00023002"/>
    </source>
</evidence>
<dbReference type="InterPro" id="IPR036291">
    <property type="entry name" value="NAD(P)-bd_dom_sf"/>
</dbReference>
<dbReference type="PANTHER" id="PTHR44196:SF2">
    <property type="entry name" value="SHORT-CHAIN DEHYDROGENASE-RELATED"/>
    <property type="match status" value="1"/>
</dbReference>
<protein>
    <submittedName>
        <fullName evidence="4">Short-chain dehydrogenase</fullName>
    </submittedName>
</protein>
<accession>A0A150P2F6</accession>
<dbReference type="PANTHER" id="PTHR44196">
    <property type="entry name" value="DEHYDROGENASE/REDUCTASE SDR FAMILY MEMBER 7B"/>
    <property type="match status" value="1"/>
</dbReference>
<dbReference type="PRINTS" id="PR00080">
    <property type="entry name" value="SDRFAMILY"/>
</dbReference>
<comment type="caution">
    <text evidence="4">The sequence shown here is derived from an EMBL/GenBank/DDBJ whole genome shotgun (WGS) entry which is preliminary data.</text>
</comment>
<name>A0A150P2F6_SORCE</name>
<dbReference type="PRINTS" id="PR00081">
    <property type="entry name" value="GDHRDH"/>
</dbReference>
<organism evidence="4 5">
    <name type="scientific">Sorangium cellulosum</name>
    <name type="common">Polyangium cellulosum</name>
    <dbReference type="NCBI Taxonomy" id="56"/>
    <lineage>
        <taxon>Bacteria</taxon>
        <taxon>Pseudomonadati</taxon>
        <taxon>Myxococcota</taxon>
        <taxon>Polyangia</taxon>
        <taxon>Polyangiales</taxon>
        <taxon>Polyangiaceae</taxon>
        <taxon>Sorangium</taxon>
    </lineage>
</organism>
<reference evidence="4 5" key="1">
    <citation type="submission" date="2014-02" db="EMBL/GenBank/DDBJ databases">
        <title>The small core and large imbalanced accessory genome model reveals a collaborative survival strategy of Sorangium cellulosum strains in nature.</title>
        <authorList>
            <person name="Han K."/>
            <person name="Peng R."/>
            <person name="Blom J."/>
            <person name="Li Y.-Z."/>
        </authorList>
    </citation>
    <scope>NUCLEOTIDE SEQUENCE [LARGE SCALE GENOMIC DNA]</scope>
    <source>
        <strain evidence="4 5">So0157-25</strain>
    </source>
</reference>
<evidence type="ECO:0000256" key="1">
    <source>
        <dbReference type="ARBA" id="ARBA00006484"/>
    </source>
</evidence>
<dbReference type="AlphaFoldDB" id="A0A150P2F6"/>
<dbReference type="PROSITE" id="PS00061">
    <property type="entry name" value="ADH_SHORT"/>
    <property type="match status" value="1"/>
</dbReference>
<evidence type="ECO:0000313" key="4">
    <source>
        <dbReference type="EMBL" id="KYF49508.1"/>
    </source>
</evidence>
<dbReference type="Proteomes" id="UP000075420">
    <property type="component" value="Unassembled WGS sequence"/>
</dbReference>
<dbReference type="InterPro" id="IPR002347">
    <property type="entry name" value="SDR_fam"/>
</dbReference>
<dbReference type="Gene3D" id="3.40.50.720">
    <property type="entry name" value="NAD(P)-binding Rossmann-like Domain"/>
    <property type="match status" value="1"/>
</dbReference>
<dbReference type="EMBL" id="JELY01003350">
    <property type="protein sequence ID" value="KYF49508.1"/>
    <property type="molecule type" value="Genomic_DNA"/>
</dbReference>
<dbReference type="PIRSF" id="PIRSF000126">
    <property type="entry name" value="11-beta-HSD1"/>
    <property type="match status" value="1"/>
</dbReference>
<dbReference type="Pfam" id="PF00106">
    <property type="entry name" value="adh_short"/>
    <property type="match status" value="1"/>
</dbReference>
<gene>
    <name evidence="4" type="ORF">BE08_28860</name>
</gene>
<evidence type="ECO:0000256" key="3">
    <source>
        <dbReference type="RuleBase" id="RU000363"/>
    </source>
</evidence>
<comment type="similarity">
    <text evidence="1 3">Belongs to the short-chain dehydrogenases/reductases (SDR) family.</text>
</comment>
<dbReference type="GO" id="GO:0016491">
    <property type="term" value="F:oxidoreductase activity"/>
    <property type="evidence" value="ECO:0007669"/>
    <property type="project" value="UniProtKB-KW"/>
</dbReference>
<sequence length="275" mass="27975">MAPMTMTSGLAIITGASSGIGAELARQLSARGQPVLAIGRRAQRLEELSAQARAAGHAPIHPLALDVTAEGAALRVRDRARALGGAAWLVNNAGTTRLGPFLDGDPAAQAMLVRLNCESVVALCAAIVPDLVARGGGRVLNVASLAAFQPTPGQAVYGATKAFVLSISESLSVELDGTGVTVTALCPGPVTTEIFDAGAPGVPRRKVPFELTAEDCAAYGIAAADRGDVVAVPTALSKATAQLSRLLPRAAIRRLSSRIGLSFLGYGAPPRGTRG</sequence>
<evidence type="ECO:0000313" key="5">
    <source>
        <dbReference type="Proteomes" id="UP000075420"/>
    </source>
</evidence>
<dbReference type="SUPFAM" id="SSF51735">
    <property type="entry name" value="NAD(P)-binding Rossmann-fold domains"/>
    <property type="match status" value="1"/>
</dbReference>
<keyword evidence="2" id="KW-0560">Oxidoreductase</keyword>
<dbReference type="InterPro" id="IPR020904">
    <property type="entry name" value="Sc_DH/Rdtase_CS"/>
</dbReference>
<dbReference type="GO" id="GO:0016020">
    <property type="term" value="C:membrane"/>
    <property type="evidence" value="ECO:0007669"/>
    <property type="project" value="TreeGrafter"/>
</dbReference>